<accession>A0A0F9XQ27</accession>
<gene>
    <name evidence="1" type="ORF">LCGC14_0188060</name>
</gene>
<comment type="caution">
    <text evidence="1">The sequence shown here is derived from an EMBL/GenBank/DDBJ whole genome shotgun (WGS) entry which is preliminary data.</text>
</comment>
<proteinExistence type="predicted"/>
<protein>
    <submittedName>
        <fullName evidence="1">Uncharacterized protein</fullName>
    </submittedName>
</protein>
<dbReference type="EMBL" id="LAZR01000078">
    <property type="protein sequence ID" value="KKN94458.1"/>
    <property type="molecule type" value="Genomic_DNA"/>
</dbReference>
<evidence type="ECO:0000313" key="1">
    <source>
        <dbReference type="EMBL" id="KKN94458.1"/>
    </source>
</evidence>
<dbReference type="AlphaFoldDB" id="A0A0F9XQ27"/>
<reference evidence="1" key="1">
    <citation type="journal article" date="2015" name="Nature">
        <title>Complex archaea that bridge the gap between prokaryotes and eukaryotes.</title>
        <authorList>
            <person name="Spang A."/>
            <person name="Saw J.H."/>
            <person name="Jorgensen S.L."/>
            <person name="Zaremba-Niedzwiedzka K."/>
            <person name="Martijn J."/>
            <person name="Lind A.E."/>
            <person name="van Eijk R."/>
            <person name="Schleper C."/>
            <person name="Guy L."/>
            <person name="Ettema T.J."/>
        </authorList>
    </citation>
    <scope>NUCLEOTIDE SEQUENCE</scope>
</reference>
<name>A0A0F9XQ27_9ZZZZ</name>
<sequence length="43" mass="4852">MNNIKGNRLALAILIREERDASRVWNGGKLVYIPSKPSTKKGR</sequence>
<organism evidence="1">
    <name type="scientific">marine sediment metagenome</name>
    <dbReference type="NCBI Taxonomy" id="412755"/>
    <lineage>
        <taxon>unclassified sequences</taxon>
        <taxon>metagenomes</taxon>
        <taxon>ecological metagenomes</taxon>
    </lineage>
</organism>